<sequence length="252" mass="29139">MDTVKGHNFGVGWSEVAGKRFLMFLDDIASEEHINFLESIAADNDMAHSRFIVTSRDERLLRFLDQCSQTHLRDIPLLSNEAAMQLFCKCALLMDEEPVEWMKGIIEEIVKGCGGLPLTLEVMGTYLRTIRRESIWKELPGALRKAEALPPLERVWAKLRVSYDALQEEEKNVFLDLANAFIRDYILAEETIQYMLSSRCTSVSNILQSLRDKCLVKVLMEKPYDMEIPYEQRFHFQMHEHLRSGGTSEYPN</sequence>
<organism evidence="3 4">
    <name type="scientific">Riccia sorocarpa</name>
    <dbReference type="NCBI Taxonomy" id="122646"/>
    <lineage>
        <taxon>Eukaryota</taxon>
        <taxon>Viridiplantae</taxon>
        <taxon>Streptophyta</taxon>
        <taxon>Embryophyta</taxon>
        <taxon>Marchantiophyta</taxon>
        <taxon>Marchantiopsida</taxon>
        <taxon>Marchantiidae</taxon>
        <taxon>Marchantiales</taxon>
        <taxon>Ricciaceae</taxon>
        <taxon>Riccia</taxon>
    </lineage>
</organism>
<evidence type="ECO:0000313" key="3">
    <source>
        <dbReference type="EMBL" id="KAL3679524.1"/>
    </source>
</evidence>
<comment type="caution">
    <text evidence="3">The sequence shown here is derived from an EMBL/GenBank/DDBJ whole genome shotgun (WGS) entry which is preliminary data.</text>
</comment>
<dbReference type="InterPro" id="IPR042197">
    <property type="entry name" value="Apaf_helical"/>
</dbReference>
<protein>
    <recommendedName>
        <fullName evidence="2">NB-ARC domain-containing protein</fullName>
    </recommendedName>
</protein>
<name>A0ABD3GP69_9MARC</name>
<dbReference type="AlphaFoldDB" id="A0ABD3GP69"/>
<dbReference type="InterPro" id="IPR036388">
    <property type="entry name" value="WH-like_DNA-bd_sf"/>
</dbReference>
<dbReference type="Pfam" id="PF00931">
    <property type="entry name" value="NB-ARC"/>
    <property type="match status" value="1"/>
</dbReference>
<dbReference type="SUPFAM" id="SSF52540">
    <property type="entry name" value="P-loop containing nucleoside triphosphate hydrolases"/>
    <property type="match status" value="1"/>
</dbReference>
<dbReference type="PANTHER" id="PTHR11017:SF385">
    <property type="entry name" value="DISEASE RESISTANCE PROTEIN (TIR-NBS-LRR CLASS)-RELATED"/>
    <property type="match status" value="1"/>
</dbReference>
<dbReference type="Gene3D" id="3.40.50.300">
    <property type="entry name" value="P-loop containing nucleotide triphosphate hydrolases"/>
    <property type="match status" value="1"/>
</dbReference>
<dbReference type="Gene3D" id="1.10.10.10">
    <property type="entry name" value="Winged helix-like DNA-binding domain superfamily/Winged helix DNA-binding domain"/>
    <property type="match status" value="1"/>
</dbReference>
<gene>
    <name evidence="3" type="ORF">R1sor_022480</name>
</gene>
<reference evidence="3 4" key="1">
    <citation type="submission" date="2024-09" db="EMBL/GenBank/DDBJ databases">
        <title>Chromosome-scale assembly of Riccia sorocarpa.</title>
        <authorList>
            <person name="Paukszto L."/>
        </authorList>
    </citation>
    <scope>NUCLEOTIDE SEQUENCE [LARGE SCALE GENOMIC DNA]</scope>
    <source>
        <strain evidence="3">LP-2024</strain>
        <tissue evidence="3">Aerial parts of the thallus</tissue>
    </source>
</reference>
<dbReference type="InterPro" id="IPR002182">
    <property type="entry name" value="NB-ARC"/>
</dbReference>
<evidence type="ECO:0000259" key="2">
    <source>
        <dbReference type="Pfam" id="PF00931"/>
    </source>
</evidence>
<dbReference type="InterPro" id="IPR027417">
    <property type="entry name" value="P-loop_NTPase"/>
</dbReference>
<dbReference type="PANTHER" id="PTHR11017">
    <property type="entry name" value="LEUCINE-RICH REPEAT-CONTAINING PROTEIN"/>
    <property type="match status" value="1"/>
</dbReference>
<proteinExistence type="predicted"/>
<keyword evidence="4" id="KW-1185">Reference proteome</keyword>
<dbReference type="PRINTS" id="PR00364">
    <property type="entry name" value="DISEASERSIST"/>
</dbReference>
<dbReference type="EMBL" id="JBJQOH010000007">
    <property type="protein sequence ID" value="KAL3679524.1"/>
    <property type="molecule type" value="Genomic_DNA"/>
</dbReference>
<feature type="domain" description="NB-ARC" evidence="2">
    <location>
        <begin position="18"/>
        <end position="93"/>
    </location>
</feature>
<dbReference type="InterPro" id="IPR044974">
    <property type="entry name" value="Disease_R_plants"/>
</dbReference>
<dbReference type="Gene3D" id="1.10.8.430">
    <property type="entry name" value="Helical domain of apoptotic protease-activating factors"/>
    <property type="match status" value="1"/>
</dbReference>
<accession>A0ABD3GP69</accession>
<dbReference type="Proteomes" id="UP001633002">
    <property type="component" value="Unassembled WGS sequence"/>
</dbReference>
<evidence type="ECO:0000256" key="1">
    <source>
        <dbReference type="ARBA" id="ARBA00022737"/>
    </source>
</evidence>
<evidence type="ECO:0000313" key="4">
    <source>
        <dbReference type="Proteomes" id="UP001633002"/>
    </source>
</evidence>
<keyword evidence="1" id="KW-0677">Repeat</keyword>